<evidence type="ECO:0000313" key="3">
    <source>
        <dbReference type="Proteomes" id="UP001199054"/>
    </source>
</evidence>
<gene>
    <name evidence="2" type="ORF">LG632_21145</name>
</gene>
<reference evidence="2 3" key="1">
    <citation type="submission" date="2021-10" db="EMBL/GenBank/DDBJ databases">
        <title>Streptomyces sp. strain SMC 277, a novel streptomycete isolated from soil.</title>
        <authorList>
            <person name="Chanama M."/>
        </authorList>
    </citation>
    <scope>NUCLEOTIDE SEQUENCE [LARGE SCALE GENOMIC DNA]</scope>
    <source>
        <strain evidence="2 3">SMC 277</strain>
    </source>
</reference>
<name>A0ABS8BBG9_9ACTN</name>
<organism evidence="2 3">
    <name type="scientific">Streptomyces antimicrobicus</name>
    <dbReference type="NCBI Taxonomy" id="2883108"/>
    <lineage>
        <taxon>Bacteria</taxon>
        <taxon>Bacillati</taxon>
        <taxon>Actinomycetota</taxon>
        <taxon>Actinomycetes</taxon>
        <taxon>Kitasatosporales</taxon>
        <taxon>Streptomycetaceae</taxon>
        <taxon>Streptomyces</taxon>
    </lineage>
</organism>
<accession>A0ABS8BBG9</accession>
<feature type="compositionally biased region" description="Acidic residues" evidence="1">
    <location>
        <begin position="435"/>
        <end position="453"/>
    </location>
</feature>
<comment type="caution">
    <text evidence="2">The sequence shown here is derived from an EMBL/GenBank/DDBJ whole genome shotgun (WGS) entry which is preliminary data.</text>
</comment>
<proteinExistence type="predicted"/>
<dbReference type="RefSeq" id="WP_226728979.1">
    <property type="nucleotide sequence ID" value="NZ_JAJAUY010000094.1"/>
</dbReference>
<feature type="region of interest" description="Disordered" evidence="1">
    <location>
        <begin position="378"/>
        <end position="454"/>
    </location>
</feature>
<feature type="compositionally biased region" description="Acidic residues" evidence="1">
    <location>
        <begin position="404"/>
        <end position="426"/>
    </location>
</feature>
<sequence length="735" mass="78733">MIRLPSTHAAITAPLPASSTAFPGIPIGRSLLDGRPFHLSPVMADDAILPSTNVLGLGGLGSGKSSTGKARMLREIRDHGHQAVVIDPFGEDGANGEWRPVVQALGGQVIKAGSFTLNPVSQLFPAPVREQLVRSLILAVEPDALTHKATHALQHALNHPKGTTLGGLVDALVTPEDGRWPAERLAEWGVGAAIALSRYTEGPLTGLFDGPDAGLPPTDLPIVSFDFTGLDRNSPAIPSLMAAVTCWAEHVWLPSSTATHRHLVLEEAWQVLLSPATAELIQRQVKNSRKAALSMTVLMHTLSDLGDGRARDLARLCEIAHVGRLGPEEAAIVGALLGLPQWAVDMIPTLGPGQAVWRIGPHYVDIVQTVLSEEEAALTDTSSRRRQAQQGHAVAAGETTTPEPADDEELTEDDEGLTEDDDEPTEEQPAHRAEDGDEPGDAPRAEDEEEGEWAWEMPPGVIDARHYDVLQAAREGRCSEAAHMAAIGEREDINAYGINSDQAVSWLATRAQVAELCGEPSKAVQLRATVTRMGKNPDWYQQADGPGTAWYSGPQPTAPEQPPAQAPAPPVQRRRAWPYVAAIAALSITIAGVWQYAAAEERRQELAARAAAYKGRSGAELNIDGVSADLVAHWSRDRDRVTIELRTFFDRNARYLRVDAGGKSASTVPENGWFPKAPEVVVPVADPLADVTVRVAIGGRDWREGVQAPSRTVRLSPTGTAVDAETGQRLKSDLG</sequence>
<dbReference type="InterPro" id="IPR027417">
    <property type="entry name" value="P-loop_NTPase"/>
</dbReference>
<feature type="region of interest" description="Disordered" evidence="1">
    <location>
        <begin position="546"/>
        <end position="571"/>
    </location>
</feature>
<protein>
    <recommendedName>
        <fullName evidence="4">ATP/GTP-binding protein</fullName>
    </recommendedName>
</protein>
<dbReference type="SUPFAM" id="SSF52540">
    <property type="entry name" value="P-loop containing nucleoside triphosphate hydrolases"/>
    <property type="match status" value="1"/>
</dbReference>
<keyword evidence="3" id="KW-1185">Reference proteome</keyword>
<dbReference type="Gene3D" id="3.40.50.300">
    <property type="entry name" value="P-loop containing nucleotide triphosphate hydrolases"/>
    <property type="match status" value="1"/>
</dbReference>
<evidence type="ECO:0000313" key="2">
    <source>
        <dbReference type="EMBL" id="MCB5181876.1"/>
    </source>
</evidence>
<evidence type="ECO:0008006" key="4">
    <source>
        <dbReference type="Google" id="ProtNLM"/>
    </source>
</evidence>
<dbReference type="Proteomes" id="UP001199054">
    <property type="component" value="Unassembled WGS sequence"/>
</dbReference>
<evidence type="ECO:0000256" key="1">
    <source>
        <dbReference type="SAM" id="MobiDB-lite"/>
    </source>
</evidence>
<dbReference type="EMBL" id="JAJAUY010000094">
    <property type="protein sequence ID" value="MCB5181876.1"/>
    <property type="molecule type" value="Genomic_DNA"/>
</dbReference>
<feature type="compositionally biased region" description="Pro residues" evidence="1">
    <location>
        <begin position="556"/>
        <end position="570"/>
    </location>
</feature>